<dbReference type="EMBL" id="LAZR01035253">
    <property type="protein sequence ID" value="KKL28006.1"/>
    <property type="molecule type" value="Genomic_DNA"/>
</dbReference>
<dbReference type="InterPro" id="IPR010183">
    <property type="entry name" value="Phage_lambda_Bet"/>
</dbReference>
<comment type="caution">
    <text evidence="2">The sequence shown here is derived from an EMBL/GenBank/DDBJ whole genome shotgun (WGS) entry which is preliminary data.</text>
</comment>
<evidence type="ECO:0000256" key="1">
    <source>
        <dbReference type="SAM" id="MobiDB-lite"/>
    </source>
</evidence>
<gene>
    <name evidence="2" type="ORF">LCGC14_2379470</name>
</gene>
<protein>
    <recommendedName>
        <fullName evidence="3">Phage recombination protein Bet</fullName>
    </recommendedName>
</protein>
<sequence>MADNGLVDYADPAFRRACRAAVKTELTDEQFENFMVEAKARGLNPVLGHLWIQMRWDSKSRTEKPVIGVGIDGFRYVAHQTREYAGQDAPVFVEGHNELPFSCTITVHRWSPLANEKVSYTATIYFDEYCQVGKDKNPTRMWAKMPHAMLAKCAEAVTLRKAFVELGGLYTPDEMAQAANQGDDPPTDQQQAVAAAEKTEAKNNQVAEKTAARAAKKPDDIGARIAGISNMQEALKQLEPNPGAGEATYYDILWVGYGARHANSPVFLNDWEKAAACWKELTRKVNEWKKAATLGVTAEDLEPESTETSDEIAERKVAELRREKGEPALTVKDFDDNELWLVKAFLKAGRGVVGDDIDPWLADFAGVKGELLAQAESWREKQDDQSAPPTEKTPSGEQGDLGWSK</sequence>
<dbReference type="NCBIfam" id="TIGR01913">
    <property type="entry name" value="bet_lambda"/>
    <property type="match status" value="1"/>
</dbReference>
<evidence type="ECO:0008006" key="3">
    <source>
        <dbReference type="Google" id="ProtNLM"/>
    </source>
</evidence>
<feature type="compositionally biased region" description="Polar residues" evidence="1">
    <location>
        <begin position="385"/>
        <end position="396"/>
    </location>
</feature>
<dbReference type="GO" id="GO:0003677">
    <property type="term" value="F:DNA binding"/>
    <property type="evidence" value="ECO:0007669"/>
    <property type="project" value="InterPro"/>
</dbReference>
<name>A0A0F9EDS9_9ZZZZ</name>
<reference evidence="2" key="1">
    <citation type="journal article" date="2015" name="Nature">
        <title>Complex archaea that bridge the gap between prokaryotes and eukaryotes.</title>
        <authorList>
            <person name="Spang A."/>
            <person name="Saw J.H."/>
            <person name="Jorgensen S.L."/>
            <person name="Zaremba-Niedzwiedzka K."/>
            <person name="Martijn J."/>
            <person name="Lind A.E."/>
            <person name="van Eijk R."/>
            <person name="Schleper C."/>
            <person name="Guy L."/>
            <person name="Ettema T.J."/>
        </authorList>
    </citation>
    <scope>NUCLEOTIDE SEQUENCE</scope>
</reference>
<feature type="region of interest" description="Disordered" evidence="1">
    <location>
        <begin position="376"/>
        <end position="405"/>
    </location>
</feature>
<dbReference type="Pfam" id="PF03837">
    <property type="entry name" value="RecT"/>
    <property type="match status" value="1"/>
</dbReference>
<accession>A0A0F9EDS9</accession>
<organism evidence="2">
    <name type="scientific">marine sediment metagenome</name>
    <dbReference type="NCBI Taxonomy" id="412755"/>
    <lineage>
        <taxon>unclassified sequences</taxon>
        <taxon>metagenomes</taxon>
        <taxon>ecological metagenomes</taxon>
    </lineage>
</organism>
<proteinExistence type="predicted"/>
<evidence type="ECO:0000313" key="2">
    <source>
        <dbReference type="EMBL" id="KKL28006.1"/>
    </source>
</evidence>
<dbReference type="AlphaFoldDB" id="A0A0F9EDS9"/>
<dbReference type="InterPro" id="IPR018330">
    <property type="entry name" value="RecT_fam"/>
</dbReference>
<dbReference type="GO" id="GO:0006310">
    <property type="term" value="P:DNA recombination"/>
    <property type="evidence" value="ECO:0007669"/>
    <property type="project" value="InterPro"/>
</dbReference>